<dbReference type="eggNOG" id="KOG0331">
    <property type="taxonomic scope" value="Eukaryota"/>
</dbReference>
<dbReference type="InterPro" id="IPR001650">
    <property type="entry name" value="Helicase_C-like"/>
</dbReference>
<dbReference type="InterPro" id="IPR011545">
    <property type="entry name" value="DEAD/DEAH_box_helicase_dom"/>
</dbReference>
<evidence type="ECO:0000256" key="4">
    <source>
        <dbReference type="ARBA" id="ARBA00022806"/>
    </source>
</evidence>
<dbReference type="SMART" id="SM00490">
    <property type="entry name" value="HELICc"/>
    <property type="match status" value="1"/>
</dbReference>
<dbReference type="EMBL" id="AAGK01000006">
    <property type="protein sequence ID" value="EAN30671.1"/>
    <property type="molecule type" value="Genomic_DNA"/>
</dbReference>
<dbReference type="STRING" id="5875.Q4MYL1"/>
<evidence type="ECO:0000259" key="10">
    <source>
        <dbReference type="PROSITE" id="PS51195"/>
    </source>
</evidence>
<organism evidence="11 12">
    <name type="scientific">Theileria parva</name>
    <name type="common">East coast fever infection agent</name>
    <dbReference type="NCBI Taxonomy" id="5875"/>
    <lineage>
        <taxon>Eukaryota</taxon>
        <taxon>Sar</taxon>
        <taxon>Alveolata</taxon>
        <taxon>Apicomplexa</taxon>
        <taxon>Aconoidasida</taxon>
        <taxon>Piroplasmida</taxon>
        <taxon>Theileriidae</taxon>
        <taxon>Theileria</taxon>
    </lineage>
</organism>
<dbReference type="FunFam" id="3.40.50.300:FF:000079">
    <property type="entry name" value="probable ATP-dependent RNA helicase DDX17"/>
    <property type="match status" value="1"/>
</dbReference>
<dbReference type="GO" id="GO:0016787">
    <property type="term" value="F:hydrolase activity"/>
    <property type="evidence" value="ECO:0007669"/>
    <property type="project" value="UniProtKB-KW"/>
</dbReference>
<evidence type="ECO:0000256" key="6">
    <source>
        <dbReference type="PROSITE-ProRule" id="PRU00552"/>
    </source>
</evidence>
<dbReference type="OMA" id="FDEAVFN"/>
<keyword evidence="12" id="KW-1185">Reference proteome</keyword>
<feature type="domain" description="Helicase C-terminal" evidence="9">
    <location>
        <begin position="553"/>
        <end position="703"/>
    </location>
</feature>
<evidence type="ECO:0000259" key="9">
    <source>
        <dbReference type="PROSITE" id="PS51194"/>
    </source>
</evidence>
<keyword evidence="2 7" id="KW-0547">Nucleotide-binding</keyword>
<keyword evidence="4 7" id="KW-0347">Helicase</keyword>
<proteinExistence type="inferred from homology"/>
<dbReference type="PROSITE" id="PS00039">
    <property type="entry name" value="DEAD_ATP_HELICASE"/>
    <property type="match status" value="1"/>
</dbReference>
<dbReference type="PROSITE" id="PS51194">
    <property type="entry name" value="HELICASE_CTER"/>
    <property type="match status" value="1"/>
</dbReference>
<evidence type="ECO:0000256" key="2">
    <source>
        <dbReference type="ARBA" id="ARBA00022741"/>
    </source>
</evidence>
<evidence type="ECO:0000256" key="1">
    <source>
        <dbReference type="ARBA" id="ARBA00012552"/>
    </source>
</evidence>
<comment type="similarity">
    <text evidence="7">Belongs to the DEAD box helicase family.</text>
</comment>
<dbReference type="CDD" id="cd18787">
    <property type="entry name" value="SF2_C_DEAD"/>
    <property type="match status" value="1"/>
</dbReference>
<accession>Q4MYL1</accession>
<feature type="short sequence motif" description="Q motif" evidence="6">
    <location>
        <begin position="319"/>
        <end position="347"/>
    </location>
</feature>
<comment type="caution">
    <text evidence="11">The sequence shown here is derived from an EMBL/GenBank/DDBJ whole genome shotgun (WGS) entry which is preliminary data.</text>
</comment>
<gene>
    <name evidence="11" type="ordered locus">TP03_0830</name>
</gene>
<evidence type="ECO:0000256" key="7">
    <source>
        <dbReference type="RuleBase" id="RU000492"/>
    </source>
</evidence>
<dbReference type="Gene3D" id="3.40.50.300">
    <property type="entry name" value="P-loop containing nucleotide triphosphate hydrolases"/>
    <property type="match status" value="2"/>
</dbReference>
<dbReference type="GO" id="GO:0003676">
    <property type="term" value="F:nucleic acid binding"/>
    <property type="evidence" value="ECO:0007669"/>
    <property type="project" value="InterPro"/>
</dbReference>
<dbReference type="InterPro" id="IPR014001">
    <property type="entry name" value="Helicase_ATP-bd"/>
</dbReference>
<dbReference type="SMART" id="SM00487">
    <property type="entry name" value="DEXDc"/>
    <property type="match status" value="1"/>
</dbReference>
<protein>
    <recommendedName>
        <fullName evidence="1">RNA helicase</fullName>
        <ecNumber evidence="1">3.6.4.13</ecNumber>
    </recommendedName>
</protein>
<feature type="domain" description="DEAD-box RNA helicase Q" evidence="10">
    <location>
        <begin position="319"/>
        <end position="347"/>
    </location>
</feature>
<name>Q4MYL1_THEPA</name>
<dbReference type="Proteomes" id="UP000001949">
    <property type="component" value="Unassembled WGS sequence"/>
</dbReference>
<dbReference type="InParanoid" id="Q4MYL1"/>
<sequence length="707" mass="78820">MFVFFTPGNVLDLALMLFLSQLLSIFITHSMALNPLHRLSSSLPRNLTHSLNITNSLTIPRNLTHSLTIPSLTIPTITIPRSITIPSFTFISPVNRVTSRVKTGLGNFGNYDNISTVTAPYQVGYTPNLSPNYTTVPNYSPYTTPYTGYSTGYGSGTGYNTGFDTNTGYSTGYGSGNTGYSTGYGSGTGYNTGYGTGYVKRQGYRPRPYNYANRYNTFRQTRRFYNTNTPLGSPPPHYYPGQFTLDFGVHSRFGDAVGRGYDIPVSSIDWDKEELVEIKKDFYDLSYEADSRPGEEIERILKAHNIIIEGEHPLPKPVTTFDEAVFNQQIQNIIKESNFTEPTPIQKVGWTSCLTGRDIIGVSQTGSGKTLTFLLPGLLHLLAQPPVGTGGPIMLILSPTRELCLQIAEEARPYSRLLNLRLVPIYGGASKFAQVRELQNGAEIMVATPGRLLEFLSNGTIKLNRVSYFVMDEADRMLDMGFEPQIRKIVGQIRPDRQTLMFSATWPSEIKRLASEFCKANSIYIQVGDLELTANPNIRQNVEFPNSYEVRDKLFDFLGSIPPEKKVLIFSDLKSFADQLTSALRYRRFKSASLHGNKTQAQRERILNMFRSGDVNVLVATDVAARGLDIKDIDYVINLDVPKSLLDYIHRIGRTGRGNSKGESLLYFPIDTLTPAKVKFAQDLSKLLSKVNQTVPSQLTQIANNNL</sequence>
<evidence type="ECO:0000259" key="8">
    <source>
        <dbReference type="PROSITE" id="PS51192"/>
    </source>
</evidence>
<dbReference type="PROSITE" id="PS51192">
    <property type="entry name" value="HELICASE_ATP_BIND_1"/>
    <property type="match status" value="1"/>
</dbReference>
<dbReference type="VEuPathDB" id="PiroplasmaDB:TpMuguga_03g00830"/>
<dbReference type="InterPro" id="IPR014014">
    <property type="entry name" value="RNA_helicase_DEAD_Q_motif"/>
</dbReference>
<dbReference type="InterPro" id="IPR000629">
    <property type="entry name" value="RNA-helicase_DEAD-box_CS"/>
</dbReference>
<dbReference type="Pfam" id="PF00271">
    <property type="entry name" value="Helicase_C"/>
    <property type="match status" value="1"/>
</dbReference>
<dbReference type="SUPFAM" id="SSF52540">
    <property type="entry name" value="P-loop containing nucleoside triphosphate hydrolases"/>
    <property type="match status" value="1"/>
</dbReference>
<keyword evidence="5 7" id="KW-0067">ATP-binding</keyword>
<reference evidence="11 12" key="1">
    <citation type="journal article" date="2005" name="Science">
        <title>Genome sequence of Theileria parva, a bovine pathogen that transforms lymphocytes.</title>
        <authorList>
            <person name="Gardner M.J."/>
            <person name="Bishop R."/>
            <person name="Shah T."/>
            <person name="de Villiers E.P."/>
            <person name="Carlton J.M."/>
            <person name="Hall N."/>
            <person name="Ren Q."/>
            <person name="Paulsen I.T."/>
            <person name="Pain A."/>
            <person name="Berriman M."/>
            <person name="Wilson R.J.M."/>
            <person name="Sato S."/>
            <person name="Ralph S.A."/>
            <person name="Mann D.J."/>
            <person name="Xiong Z."/>
            <person name="Shallom S.J."/>
            <person name="Weidman J."/>
            <person name="Jiang L."/>
            <person name="Lynn J."/>
            <person name="Weaver B."/>
            <person name="Shoaibi A."/>
            <person name="Domingo A.R."/>
            <person name="Wasawo D."/>
            <person name="Crabtree J."/>
            <person name="Wortman J.R."/>
            <person name="Haas B."/>
            <person name="Angiuoli S.V."/>
            <person name="Creasy T.H."/>
            <person name="Lu C."/>
            <person name="Suh B."/>
            <person name="Silva J.C."/>
            <person name="Utterback T.R."/>
            <person name="Feldblyum T.V."/>
            <person name="Pertea M."/>
            <person name="Allen J."/>
            <person name="Nierman W.C."/>
            <person name="Taracha E.L.N."/>
            <person name="Salzberg S.L."/>
            <person name="White O.R."/>
            <person name="Fitzhugh H.A."/>
            <person name="Morzaria S."/>
            <person name="Venter J.C."/>
            <person name="Fraser C.M."/>
            <person name="Nene V."/>
        </authorList>
    </citation>
    <scope>NUCLEOTIDE SEQUENCE [LARGE SCALE GENOMIC DNA]</scope>
    <source>
        <strain evidence="11 12">Muguga</strain>
    </source>
</reference>
<evidence type="ECO:0000313" key="12">
    <source>
        <dbReference type="Proteomes" id="UP000001949"/>
    </source>
</evidence>
<dbReference type="InterPro" id="IPR027417">
    <property type="entry name" value="P-loop_NTPase"/>
</dbReference>
<dbReference type="GO" id="GO:0005524">
    <property type="term" value="F:ATP binding"/>
    <property type="evidence" value="ECO:0007669"/>
    <property type="project" value="UniProtKB-KW"/>
</dbReference>
<dbReference type="KEGG" id="tpv:TP03_0830"/>
<keyword evidence="3 7" id="KW-0378">Hydrolase</keyword>
<evidence type="ECO:0000256" key="3">
    <source>
        <dbReference type="ARBA" id="ARBA00022801"/>
    </source>
</evidence>
<evidence type="ECO:0000256" key="5">
    <source>
        <dbReference type="ARBA" id="ARBA00022840"/>
    </source>
</evidence>
<dbReference type="PROSITE" id="PS51195">
    <property type="entry name" value="Q_MOTIF"/>
    <property type="match status" value="1"/>
</dbReference>
<dbReference type="GO" id="GO:0003724">
    <property type="term" value="F:RNA helicase activity"/>
    <property type="evidence" value="ECO:0007669"/>
    <property type="project" value="UniProtKB-EC"/>
</dbReference>
<dbReference type="PANTHER" id="PTHR47958">
    <property type="entry name" value="ATP-DEPENDENT RNA HELICASE DBP3"/>
    <property type="match status" value="1"/>
</dbReference>
<feature type="domain" description="Helicase ATP-binding" evidence="8">
    <location>
        <begin position="350"/>
        <end position="524"/>
    </location>
</feature>
<dbReference type="Pfam" id="PF00270">
    <property type="entry name" value="DEAD"/>
    <property type="match status" value="1"/>
</dbReference>
<evidence type="ECO:0000313" key="11">
    <source>
        <dbReference type="EMBL" id="EAN30671.1"/>
    </source>
</evidence>
<dbReference type="AlphaFoldDB" id="Q4MYL1"/>
<dbReference type="EC" id="3.6.4.13" evidence="1"/>